<feature type="transmembrane region" description="Helical" evidence="2">
    <location>
        <begin position="184"/>
        <end position="203"/>
    </location>
</feature>
<reference evidence="3" key="1">
    <citation type="submission" date="2010-04" db="EMBL/GenBank/DDBJ databases">
        <authorList>
            <person name="Reid K.E."/>
            <person name="Liao N."/>
            <person name="Chan S."/>
            <person name="Docking R."/>
            <person name="Taylor G."/>
            <person name="Moore R."/>
            <person name="Mayo M."/>
            <person name="Munro S."/>
            <person name="King J."/>
            <person name="Yanchuk A."/>
            <person name="Holt R."/>
            <person name="Jones S."/>
            <person name="Marra M."/>
            <person name="Ritland C.E."/>
            <person name="Ritland K."/>
            <person name="Bohlmann J."/>
        </authorList>
    </citation>
    <scope>NUCLEOTIDE SEQUENCE</scope>
    <source>
        <tissue evidence="3">Bud</tissue>
    </source>
</reference>
<sequence length="214" mass="23547">MSVNIKESRDKSVLIERSESAMSSACSQSSSSEVQTETTVSHTTSSQETDMVSVKSSSLGMESPTVLASKKVLISEVASSFVSRQLGAISSNHNAVSESHMSYKGRVKFTGFNVILSFLKRRGKSREKYVTSDWVEESRNVTENFPDLCSKDSWKGFSNLKKALGIFIQPYQLQSKISKGANCISLICLLSTVFLVLCIWNTCHFARSSSSIIL</sequence>
<name>D5ACD3_PICSI</name>
<organism evidence="3">
    <name type="scientific">Picea sitchensis</name>
    <name type="common">Sitka spruce</name>
    <name type="synonym">Pinus sitchensis</name>
    <dbReference type="NCBI Taxonomy" id="3332"/>
    <lineage>
        <taxon>Eukaryota</taxon>
        <taxon>Viridiplantae</taxon>
        <taxon>Streptophyta</taxon>
        <taxon>Embryophyta</taxon>
        <taxon>Tracheophyta</taxon>
        <taxon>Spermatophyta</taxon>
        <taxon>Pinopsida</taxon>
        <taxon>Pinidae</taxon>
        <taxon>Conifers I</taxon>
        <taxon>Pinales</taxon>
        <taxon>Pinaceae</taxon>
        <taxon>Picea</taxon>
    </lineage>
</organism>
<dbReference type="EMBL" id="BT123907">
    <property type="protein sequence ID" value="ADE77202.1"/>
    <property type="molecule type" value="mRNA"/>
</dbReference>
<proteinExistence type="evidence at transcript level"/>
<evidence type="ECO:0000313" key="3">
    <source>
        <dbReference type="EMBL" id="ADE77202.1"/>
    </source>
</evidence>
<keyword evidence="2" id="KW-0472">Membrane</keyword>
<protein>
    <submittedName>
        <fullName evidence="3">Uncharacterized protein</fullName>
    </submittedName>
</protein>
<keyword evidence="2" id="KW-0812">Transmembrane</keyword>
<accession>D5ACD3</accession>
<feature type="compositionally biased region" description="Low complexity" evidence="1">
    <location>
        <begin position="20"/>
        <end position="49"/>
    </location>
</feature>
<evidence type="ECO:0000256" key="2">
    <source>
        <dbReference type="SAM" id="Phobius"/>
    </source>
</evidence>
<dbReference type="AlphaFoldDB" id="D5ACD3"/>
<evidence type="ECO:0000256" key="1">
    <source>
        <dbReference type="SAM" id="MobiDB-lite"/>
    </source>
</evidence>
<keyword evidence="2" id="KW-1133">Transmembrane helix</keyword>
<feature type="region of interest" description="Disordered" evidence="1">
    <location>
        <begin position="1"/>
        <end position="57"/>
    </location>
</feature>
<feature type="compositionally biased region" description="Basic and acidic residues" evidence="1">
    <location>
        <begin position="1"/>
        <end position="19"/>
    </location>
</feature>